<proteinExistence type="predicted"/>
<evidence type="ECO:0000313" key="1">
    <source>
        <dbReference type="EMBL" id="KAJ1893608.1"/>
    </source>
</evidence>
<name>A0ACC1IGA9_9FUNG</name>
<gene>
    <name evidence="1" type="ORF">LPJ66_005653</name>
</gene>
<reference evidence="1" key="1">
    <citation type="submission" date="2022-07" db="EMBL/GenBank/DDBJ databases">
        <title>Phylogenomic reconstructions and comparative analyses of Kickxellomycotina fungi.</title>
        <authorList>
            <person name="Reynolds N.K."/>
            <person name="Stajich J.E."/>
            <person name="Barry K."/>
            <person name="Grigoriev I.V."/>
            <person name="Crous P."/>
            <person name="Smith M.E."/>
        </authorList>
    </citation>
    <scope>NUCLEOTIDE SEQUENCE</scope>
    <source>
        <strain evidence="1">Benny 63K</strain>
    </source>
</reference>
<dbReference type="EMBL" id="JANBPG010000811">
    <property type="protein sequence ID" value="KAJ1893608.1"/>
    <property type="molecule type" value="Genomic_DNA"/>
</dbReference>
<protein>
    <submittedName>
        <fullName evidence="1">Uncharacterized protein</fullName>
    </submittedName>
</protein>
<keyword evidence="2" id="KW-1185">Reference proteome</keyword>
<organism evidence="1 2">
    <name type="scientific">Kickxella alabastrina</name>
    <dbReference type="NCBI Taxonomy" id="61397"/>
    <lineage>
        <taxon>Eukaryota</taxon>
        <taxon>Fungi</taxon>
        <taxon>Fungi incertae sedis</taxon>
        <taxon>Zoopagomycota</taxon>
        <taxon>Kickxellomycotina</taxon>
        <taxon>Kickxellomycetes</taxon>
        <taxon>Kickxellales</taxon>
        <taxon>Kickxellaceae</taxon>
        <taxon>Kickxella</taxon>
    </lineage>
</organism>
<evidence type="ECO:0000313" key="2">
    <source>
        <dbReference type="Proteomes" id="UP001150581"/>
    </source>
</evidence>
<accession>A0ACC1IGA9</accession>
<sequence length="292" mass="33266">MWKITQHLRLAQPALTKYTRTHLFCNSQYLVQKNKTFTTTALRQLLPPGSLSNSSNLEKELHRQQAQDDIAEELAQHQRQSDLAPEIERLDPHTVPGLYPEFDTLNENAEEGVEVEGDDSWYVDTTFAEPLWKRRAASHLGRPQVNVDDFAQGSLFELCRAVLEMDTENVVVMDVSDRCEWTARMVIAEAKSTRHMRAMAESMLRAIKDRSRAKGMQVPAMINVDGRESEDWMVVDLGSFVVHLMTAEARKTYNLEKLWATPLAELEAEFDAEDMEGIEDADEPVGSEQKTK</sequence>
<comment type="caution">
    <text evidence="1">The sequence shown here is derived from an EMBL/GenBank/DDBJ whole genome shotgun (WGS) entry which is preliminary data.</text>
</comment>
<dbReference type="Proteomes" id="UP001150581">
    <property type="component" value="Unassembled WGS sequence"/>
</dbReference>